<evidence type="ECO:0000256" key="1">
    <source>
        <dbReference type="ARBA" id="ARBA00006043"/>
    </source>
</evidence>
<name>A0A9D4TWC1_CHLVU</name>
<feature type="region of interest" description="Disordered" evidence="3">
    <location>
        <begin position="243"/>
        <end position="353"/>
    </location>
</feature>
<proteinExistence type="inferred from homology"/>
<evidence type="ECO:0000313" key="7">
    <source>
        <dbReference type="Proteomes" id="UP001055712"/>
    </source>
</evidence>
<feature type="region of interest" description="Disordered" evidence="3">
    <location>
        <begin position="189"/>
        <end position="228"/>
    </location>
</feature>
<dbReference type="Pfam" id="PF03152">
    <property type="entry name" value="UFD1_N1"/>
    <property type="match status" value="1"/>
</dbReference>
<organism evidence="6 7">
    <name type="scientific">Chlorella vulgaris</name>
    <name type="common">Green alga</name>
    <dbReference type="NCBI Taxonomy" id="3077"/>
    <lineage>
        <taxon>Eukaryota</taxon>
        <taxon>Viridiplantae</taxon>
        <taxon>Chlorophyta</taxon>
        <taxon>core chlorophytes</taxon>
        <taxon>Trebouxiophyceae</taxon>
        <taxon>Chlorellales</taxon>
        <taxon>Chlorellaceae</taxon>
        <taxon>Chlorella clade</taxon>
        <taxon>Chlorella</taxon>
    </lineage>
</organism>
<feature type="domain" description="Ubiquitin fusion degradation protein UFD1 N-terminal subdomain 2" evidence="5">
    <location>
        <begin position="112"/>
        <end position="187"/>
    </location>
</feature>
<evidence type="ECO:0008006" key="8">
    <source>
        <dbReference type="Google" id="ProtNLM"/>
    </source>
</evidence>
<reference evidence="6" key="1">
    <citation type="journal article" date="2019" name="Plant J.">
        <title>Chlorella vulgaris genome assembly and annotation reveals the molecular basis for metabolic acclimation to high light conditions.</title>
        <authorList>
            <person name="Cecchin M."/>
            <person name="Marcolungo L."/>
            <person name="Rossato M."/>
            <person name="Girolomoni L."/>
            <person name="Cosentino E."/>
            <person name="Cuine S."/>
            <person name="Li-Beisson Y."/>
            <person name="Delledonne M."/>
            <person name="Ballottari M."/>
        </authorList>
    </citation>
    <scope>NUCLEOTIDE SEQUENCE</scope>
    <source>
        <strain evidence="6">211/11P</strain>
    </source>
</reference>
<dbReference type="Pfam" id="PF24842">
    <property type="entry name" value="UFD1_N2"/>
    <property type="match status" value="1"/>
</dbReference>
<reference evidence="6" key="2">
    <citation type="submission" date="2020-11" db="EMBL/GenBank/DDBJ databases">
        <authorList>
            <person name="Cecchin M."/>
            <person name="Marcolungo L."/>
            <person name="Rossato M."/>
            <person name="Girolomoni L."/>
            <person name="Cosentino E."/>
            <person name="Cuine S."/>
            <person name="Li-Beisson Y."/>
            <person name="Delledonne M."/>
            <person name="Ballottari M."/>
        </authorList>
    </citation>
    <scope>NUCLEOTIDE SEQUENCE</scope>
    <source>
        <strain evidence="6">211/11P</strain>
        <tissue evidence="6">Whole cell</tissue>
    </source>
</reference>
<accession>A0A9D4TWC1</accession>
<evidence type="ECO:0000259" key="4">
    <source>
        <dbReference type="Pfam" id="PF03152"/>
    </source>
</evidence>
<dbReference type="GO" id="GO:0034098">
    <property type="term" value="C:VCP-NPL4-UFD1 AAA ATPase complex"/>
    <property type="evidence" value="ECO:0007669"/>
    <property type="project" value="TreeGrafter"/>
</dbReference>
<evidence type="ECO:0000313" key="6">
    <source>
        <dbReference type="EMBL" id="KAI3436309.1"/>
    </source>
</evidence>
<dbReference type="OrthoDB" id="422728at2759"/>
<dbReference type="GO" id="GO:0036503">
    <property type="term" value="P:ERAD pathway"/>
    <property type="evidence" value="ECO:0007669"/>
    <property type="project" value="TreeGrafter"/>
</dbReference>
<comment type="similarity">
    <text evidence="1">Belongs to the UFD1 family.</text>
</comment>
<dbReference type="InterPro" id="IPR042299">
    <property type="entry name" value="Ufd1-like_Nn"/>
</dbReference>
<dbReference type="EMBL" id="SIDB01000002">
    <property type="protein sequence ID" value="KAI3436309.1"/>
    <property type="molecule type" value="Genomic_DNA"/>
</dbReference>
<evidence type="ECO:0000259" key="5">
    <source>
        <dbReference type="Pfam" id="PF24842"/>
    </source>
</evidence>
<dbReference type="Proteomes" id="UP001055712">
    <property type="component" value="Unassembled WGS sequence"/>
</dbReference>
<sequence length="353" mass="37360">MFGGMFGGQGGFGSRFEASYRCYPVSFLDKTEAERGDKIFLPPSALDRLAQLHIDYPMLFQVENRRDGRKTHCGVLEFIADEGMVYMPYWMMQNLLLQEGDVVALRSATLPKGSFVKLQPHSTDFLDITNPRAVLETTLRNFSCLTVGDTVPINYNNRRYFIDIIEAKPADAISVIETDCNVDFAPPLDYVEPVRQPPQQQPEPMAADGPEAAAAAAGGAAAQAEQPQEPRFLAFAGSGRRLDGKAVSESRPVSVPLPTPVWPGSGGGSSSSAAAAPAVAAAGDGASGVVGSAPKRPGKVFGGNRLQAKLADKAAGGGAAKPPAAPTPEKKKEGEEPESGFKAFQGKGYSLKG</sequence>
<dbReference type="FunFam" id="2.40.40.50:FF:000001">
    <property type="entry name" value="Ubiquitin fusion degradation protein 1 homolog"/>
    <property type="match status" value="1"/>
</dbReference>
<dbReference type="PANTHER" id="PTHR12555:SF13">
    <property type="entry name" value="UBIQUITIN RECOGNITION FACTOR IN ER-ASSOCIATED DEGRADATION PROTEIN 1"/>
    <property type="match status" value="1"/>
</dbReference>
<keyword evidence="2" id="KW-0833">Ubl conjugation pathway</keyword>
<feature type="domain" description="Ubiquitin fusion degradation protein UFD1 N-terminal subdomain 1" evidence="4">
    <location>
        <begin position="16"/>
        <end position="111"/>
    </location>
</feature>
<dbReference type="Gene3D" id="2.40.40.50">
    <property type="entry name" value="Ubiquitin fusion degradation protein UFD1, N-terminal domain"/>
    <property type="match status" value="1"/>
</dbReference>
<evidence type="ECO:0000256" key="3">
    <source>
        <dbReference type="SAM" id="MobiDB-lite"/>
    </source>
</evidence>
<dbReference type="InterPro" id="IPR004854">
    <property type="entry name" value="Ufd1-like"/>
</dbReference>
<dbReference type="GO" id="GO:0031593">
    <property type="term" value="F:polyubiquitin modification-dependent protein binding"/>
    <property type="evidence" value="ECO:0007669"/>
    <property type="project" value="TreeGrafter"/>
</dbReference>
<dbReference type="Gene3D" id="3.10.330.10">
    <property type="match status" value="1"/>
</dbReference>
<dbReference type="GO" id="GO:0006511">
    <property type="term" value="P:ubiquitin-dependent protein catabolic process"/>
    <property type="evidence" value="ECO:0007669"/>
    <property type="project" value="InterPro"/>
</dbReference>
<evidence type="ECO:0000256" key="2">
    <source>
        <dbReference type="ARBA" id="ARBA00022786"/>
    </source>
</evidence>
<dbReference type="InterPro" id="IPR055418">
    <property type="entry name" value="UFD1_N2"/>
</dbReference>
<dbReference type="FunFam" id="3.10.330.10:FF:000002">
    <property type="entry name" value="ubiquitin fusion degradation protein 1 homolog"/>
    <property type="match status" value="1"/>
</dbReference>
<comment type="caution">
    <text evidence="6">The sequence shown here is derived from an EMBL/GenBank/DDBJ whole genome shotgun (WGS) entry which is preliminary data.</text>
</comment>
<feature type="compositionally biased region" description="Low complexity" evidence="3">
    <location>
        <begin position="270"/>
        <end position="294"/>
    </location>
</feature>
<keyword evidence="7" id="KW-1185">Reference proteome</keyword>
<protein>
    <recommendedName>
        <fullName evidence="8">Ubiquitin fusion degradation 1</fullName>
    </recommendedName>
</protein>
<dbReference type="PANTHER" id="PTHR12555">
    <property type="entry name" value="UBIQUITIN FUSION DEGRADATON PROTEIN 1"/>
    <property type="match status" value="1"/>
</dbReference>
<gene>
    <name evidence="6" type="ORF">D9Q98_002362</name>
</gene>
<dbReference type="AlphaFoldDB" id="A0A9D4TWC1"/>
<feature type="compositionally biased region" description="Low complexity" evidence="3">
    <location>
        <begin position="202"/>
        <end position="228"/>
    </location>
</feature>
<dbReference type="InterPro" id="IPR055417">
    <property type="entry name" value="UFD1_N1"/>
</dbReference>